<feature type="region of interest" description="Disordered" evidence="1">
    <location>
        <begin position="39"/>
        <end position="61"/>
    </location>
</feature>
<keyword evidence="3" id="KW-1185">Reference proteome</keyword>
<evidence type="ECO:0000313" key="2">
    <source>
        <dbReference type="EMBL" id="APC46345.1"/>
    </source>
</evidence>
<dbReference type="Proteomes" id="UP000224898">
    <property type="component" value="Segment"/>
</dbReference>
<dbReference type="GeneID" id="55601497"/>
<accession>A0A1J0GVY5</accession>
<proteinExistence type="predicted"/>
<protein>
    <submittedName>
        <fullName evidence="2">Uncharacterized protein</fullName>
    </submittedName>
</protein>
<dbReference type="EMBL" id="KX925554">
    <property type="protein sequence ID" value="APC46345.1"/>
    <property type="molecule type" value="Genomic_DNA"/>
</dbReference>
<sequence length="143" mass="15331">MSDNFWARKLGVNNAPATQPFHRSNELYPLYAPVPETVPSQPVPVPQGQAVPQPQETYSPTVRMKQGETCPGCGGDKYFRSSPSHMPTCGECGYNPRFEQSAYGAPTLRGDANAPVAASRQVSGGQTMQGAIQALQQGLGEHI</sequence>
<evidence type="ECO:0000313" key="3">
    <source>
        <dbReference type="Proteomes" id="UP000224898"/>
    </source>
</evidence>
<dbReference type="RefSeq" id="YP_009831808.1">
    <property type="nucleotide sequence ID" value="NC_048650.1"/>
</dbReference>
<reference evidence="2 3" key="1">
    <citation type="submission" date="2016-09" db="EMBL/GenBank/DDBJ databases">
        <title>Complete Genome Sequence of Streptomyces 5a phage BRock.</title>
        <authorList>
            <person name="Crossman A."/>
            <person name="Baron S."/>
            <person name="Jamdagni P."/>
            <person name="Khatri P."/>
            <person name="Sharma D."/>
            <person name="Pandey M."/>
            <person name="Goyal S."/>
            <person name="Kumar S."/>
            <person name="Phogat A."/>
            <person name="Chawla G."/>
            <person name="Pasricha M."/>
            <person name="Gupta K."/>
            <person name="Bazzad D."/>
            <person name="Aggarwal V."/>
            <person name="Poughat A."/>
            <person name="Singh K."/>
            <person name="Rana P."/>
            <person name="Gautam R."/>
            <person name="Sharma V."/>
            <person name="Tyagi D."/>
            <person name="Shahi A."/>
            <person name="Jangra N."/>
            <person name="Malik M."/>
            <person name="Sidhu P.K."/>
            <person name="Malik S."/>
            <person name="Ghalyan Y."/>
            <person name="Sharma S.S."/>
            <person name="Malik A."/>
            <person name="Chuttani R."/>
            <person name="Bamal N."/>
            <person name="Bhadula D."/>
            <person name="Batra A."/>
            <person name="Temple L."/>
            <person name="Nehra K."/>
        </authorList>
    </citation>
    <scope>NUCLEOTIDE SEQUENCE [LARGE SCALE GENOMIC DNA]</scope>
</reference>
<organism evidence="2 3">
    <name type="scientific">Streptomyces phage BRock</name>
    <dbReference type="NCBI Taxonomy" id="1913591"/>
    <lineage>
        <taxon>Viruses</taxon>
        <taxon>Duplodnaviria</taxon>
        <taxon>Heunggongvirae</taxon>
        <taxon>Uroviricota</taxon>
        <taxon>Caudoviricetes</taxon>
        <taxon>Borockvirus</taxon>
        <taxon>Borockvirus brock</taxon>
    </lineage>
</organism>
<evidence type="ECO:0000256" key="1">
    <source>
        <dbReference type="SAM" id="MobiDB-lite"/>
    </source>
</evidence>
<dbReference type="KEGG" id="vg:55601497"/>
<name>A0A1J0GVY5_9CAUD</name>
<feature type="compositionally biased region" description="Low complexity" evidence="1">
    <location>
        <begin position="39"/>
        <end position="55"/>
    </location>
</feature>